<dbReference type="EMBL" id="BAAANC010000004">
    <property type="protein sequence ID" value="GAA1556403.1"/>
    <property type="molecule type" value="Genomic_DNA"/>
</dbReference>
<proteinExistence type="predicted"/>
<evidence type="ECO:0000313" key="4">
    <source>
        <dbReference type="Proteomes" id="UP001500363"/>
    </source>
</evidence>
<name>A0ABN2CED6_9ACTN</name>
<organism evidence="3 4">
    <name type="scientific">Kribbella lupini</name>
    <dbReference type="NCBI Taxonomy" id="291602"/>
    <lineage>
        <taxon>Bacteria</taxon>
        <taxon>Bacillati</taxon>
        <taxon>Actinomycetota</taxon>
        <taxon>Actinomycetes</taxon>
        <taxon>Propionibacteriales</taxon>
        <taxon>Kribbellaceae</taxon>
        <taxon>Kribbella</taxon>
    </lineage>
</organism>
<evidence type="ECO:0000256" key="2">
    <source>
        <dbReference type="SAM" id="SignalP"/>
    </source>
</evidence>
<reference evidence="3 4" key="1">
    <citation type="journal article" date="2019" name="Int. J. Syst. Evol. Microbiol.">
        <title>The Global Catalogue of Microorganisms (GCM) 10K type strain sequencing project: providing services to taxonomists for standard genome sequencing and annotation.</title>
        <authorList>
            <consortium name="The Broad Institute Genomics Platform"/>
            <consortium name="The Broad Institute Genome Sequencing Center for Infectious Disease"/>
            <person name="Wu L."/>
            <person name="Ma J."/>
        </authorList>
    </citation>
    <scope>NUCLEOTIDE SEQUENCE [LARGE SCALE GENOMIC DNA]</scope>
    <source>
        <strain evidence="3 4">JCM 14303</strain>
    </source>
</reference>
<keyword evidence="2" id="KW-0732">Signal</keyword>
<comment type="caution">
    <text evidence="3">The sequence shown here is derived from an EMBL/GenBank/DDBJ whole genome shotgun (WGS) entry which is preliminary data.</text>
</comment>
<sequence>MKKWPALALVGGLALSGAVTTNASAAAAPTNVQIRWADSSHQAIRLTWDETSAQPNRILLQAKEGDTPIREAWTAADAPNQMDIPASWSPSEYPRLWFSVAFGSQGDPETGPLTSSPQFDAQRPSPPQLVSAVPSGSSGLAVEWKAGPVTEDLTPNDPLDLALPPNYSSFYQVGAEPPVSVGPIELSGTRANFTTGNPAFTFSVASRNEWGTTTAKLVDAAASAPTLNVPAWVVYDNLLDLTGKLAGTDPRTVILQARNSPTSAWYTVTSRLNTTGSYMYTFQFTPSRQYRVQVPNAVAGNKVWYGGYSAVGTNNVQHKVNASFPTSTVKRGETARATLGVLPGHNGTATLQRYVGSAWTTVGPVQFTNGLGDGYVRSTTPGSVSYRYYVPTATISGGTYHAAYSPNFVLTTT</sequence>
<evidence type="ECO:0000313" key="3">
    <source>
        <dbReference type="EMBL" id="GAA1556403.1"/>
    </source>
</evidence>
<dbReference type="Proteomes" id="UP001500363">
    <property type="component" value="Unassembled WGS sequence"/>
</dbReference>
<feature type="region of interest" description="Disordered" evidence="1">
    <location>
        <begin position="107"/>
        <end position="134"/>
    </location>
</feature>
<keyword evidence="4" id="KW-1185">Reference proteome</keyword>
<accession>A0ABN2CED6</accession>
<feature type="signal peptide" evidence="2">
    <location>
        <begin position="1"/>
        <end position="25"/>
    </location>
</feature>
<feature type="chain" id="PRO_5045509112" evidence="2">
    <location>
        <begin position="26"/>
        <end position="413"/>
    </location>
</feature>
<protein>
    <submittedName>
        <fullName evidence="3">Uncharacterized protein</fullName>
    </submittedName>
</protein>
<dbReference type="RefSeq" id="WP_344182229.1">
    <property type="nucleotide sequence ID" value="NZ_BAAANC010000004.1"/>
</dbReference>
<evidence type="ECO:0000256" key="1">
    <source>
        <dbReference type="SAM" id="MobiDB-lite"/>
    </source>
</evidence>
<gene>
    <name evidence="3" type="ORF">GCM10009741_71250</name>
</gene>